<dbReference type="eggNOG" id="KOG3341">
    <property type="taxonomic scope" value="Eukaryota"/>
</dbReference>
<dbReference type="Proteomes" id="UP000054408">
    <property type="component" value="Unassembled WGS sequence"/>
</dbReference>
<dbReference type="GO" id="GO:0000814">
    <property type="term" value="C:ESCRT II complex"/>
    <property type="evidence" value="ECO:0007669"/>
    <property type="project" value="InterPro"/>
</dbReference>
<dbReference type="EMBL" id="GL349434">
    <property type="protein sequence ID" value="KNC48638.1"/>
    <property type="molecule type" value="Genomic_DNA"/>
</dbReference>
<accession>A0A0L0DBG7</accession>
<dbReference type="InterPro" id="IPR040608">
    <property type="entry name" value="Snf8/Vps36"/>
</dbReference>
<evidence type="ECO:0000313" key="3">
    <source>
        <dbReference type="Proteomes" id="UP000054408"/>
    </source>
</evidence>
<name>A0A0L0DBG7_THETB</name>
<dbReference type="GO" id="GO:0043328">
    <property type="term" value="P:protein transport to vacuole involved in ubiquitin-dependent protein catabolic process via the multivesicular body sorting pathway"/>
    <property type="evidence" value="ECO:0007669"/>
    <property type="project" value="TreeGrafter"/>
</dbReference>
<dbReference type="SUPFAM" id="SSF46785">
    <property type="entry name" value="Winged helix' DNA-binding domain"/>
    <property type="match status" value="1"/>
</dbReference>
<reference evidence="2 3" key="1">
    <citation type="submission" date="2010-05" db="EMBL/GenBank/DDBJ databases">
        <title>The Genome Sequence of Thecamonas trahens ATCC 50062.</title>
        <authorList>
            <consortium name="The Broad Institute Genome Sequencing Platform"/>
            <person name="Russ C."/>
            <person name="Cuomo C."/>
            <person name="Shea T."/>
            <person name="Young S.K."/>
            <person name="Zeng Q."/>
            <person name="Koehrsen M."/>
            <person name="Haas B."/>
            <person name="Borodovsky M."/>
            <person name="Guigo R."/>
            <person name="Alvarado L."/>
            <person name="Berlin A."/>
            <person name="Bochicchio J."/>
            <person name="Borenstein D."/>
            <person name="Chapman S."/>
            <person name="Chen Z."/>
            <person name="Freedman E."/>
            <person name="Gellesch M."/>
            <person name="Goldberg J."/>
            <person name="Griggs A."/>
            <person name="Gujja S."/>
            <person name="Heilman E."/>
            <person name="Heiman D."/>
            <person name="Hepburn T."/>
            <person name="Howarth C."/>
            <person name="Jen D."/>
            <person name="Larson L."/>
            <person name="Mehta T."/>
            <person name="Park D."/>
            <person name="Pearson M."/>
            <person name="Roberts A."/>
            <person name="Saif S."/>
            <person name="Shenoy N."/>
            <person name="Sisk P."/>
            <person name="Stolte C."/>
            <person name="Sykes S."/>
            <person name="Thomson T."/>
            <person name="Walk T."/>
            <person name="White J."/>
            <person name="Yandava C."/>
            <person name="Burger G."/>
            <person name="Gray M.W."/>
            <person name="Holland P.W.H."/>
            <person name="King N."/>
            <person name="Lang F.B.F."/>
            <person name="Roger A.J."/>
            <person name="Ruiz-Trillo I."/>
            <person name="Lander E."/>
            <person name="Nusbaum C."/>
        </authorList>
    </citation>
    <scope>NUCLEOTIDE SEQUENCE [LARGE SCALE GENOMIC DNA]</scope>
    <source>
        <strain evidence="2 3">ATCC 50062</strain>
    </source>
</reference>
<protein>
    <submittedName>
        <fullName evidence="2">Vacuolar-sorting protein SNF8</fullName>
    </submittedName>
</protein>
<dbReference type="InterPro" id="IPR016689">
    <property type="entry name" value="ESCRT-2_cplx_Snf8"/>
</dbReference>
<dbReference type="RefSeq" id="XP_013762694.1">
    <property type="nucleotide sequence ID" value="XM_013907240.1"/>
</dbReference>
<keyword evidence="3" id="KW-1185">Reference proteome</keyword>
<feature type="compositionally biased region" description="Low complexity" evidence="1">
    <location>
        <begin position="82"/>
        <end position="129"/>
    </location>
</feature>
<dbReference type="PANTHER" id="PTHR12806:SF0">
    <property type="entry name" value="VACUOLAR-SORTING PROTEIN SNF8"/>
    <property type="match status" value="1"/>
</dbReference>
<evidence type="ECO:0000256" key="1">
    <source>
        <dbReference type="SAM" id="MobiDB-lite"/>
    </source>
</evidence>
<dbReference type="AlphaFoldDB" id="A0A0L0DBG7"/>
<organism evidence="2 3">
    <name type="scientific">Thecamonas trahens ATCC 50062</name>
    <dbReference type="NCBI Taxonomy" id="461836"/>
    <lineage>
        <taxon>Eukaryota</taxon>
        <taxon>Apusozoa</taxon>
        <taxon>Apusomonadida</taxon>
        <taxon>Apusomonadidae</taxon>
        <taxon>Thecamonas</taxon>
    </lineage>
</organism>
<evidence type="ECO:0000313" key="2">
    <source>
        <dbReference type="EMBL" id="KNC48638.1"/>
    </source>
</evidence>
<feature type="compositionally biased region" description="Low complexity" evidence="1">
    <location>
        <begin position="149"/>
        <end position="187"/>
    </location>
</feature>
<proteinExistence type="predicted"/>
<dbReference type="PANTHER" id="PTHR12806">
    <property type="entry name" value="EAP30 SUBUNIT OF ELL COMPLEX"/>
    <property type="match status" value="1"/>
</dbReference>
<gene>
    <name evidence="2" type="ORF">AMSG_00415</name>
</gene>
<dbReference type="GeneID" id="25560224"/>
<dbReference type="STRING" id="461836.A0A0L0DBG7"/>
<dbReference type="InterPro" id="IPR036390">
    <property type="entry name" value="WH_DNA-bd_sf"/>
</dbReference>
<dbReference type="Gene3D" id="6.10.140.180">
    <property type="match status" value="1"/>
</dbReference>
<dbReference type="OrthoDB" id="283883at2759"/>
<feature type="region of interest" description="Disordered" evidence="1">
    <location>
        <begin position="1"/>
        <end position="25"/>
    </location>
</feature>
<feature type="region of interest" description="Disordered" evidence="1">
    <location>
        <begin position="82"/>
        <end position="243"/>
    </location>
</feature>
<sequence>MRRRGGIGGIQRRQQQKKRFEDVGASVEEAKVQNVREQLEVFQSSLASFAAQYKSDINRNPAFRMHFQRMCADIGVDTLQSESRSGQSSSASVTFTTSSASRSSTSASPPAPQTAASSSWTSSSAVFRPAAPPPPRKSLRTTSSAPSRSCASLATATPSSTSVHPSSSNRSRASSTSTTPPSCSLPRTRPRSRAPPSRMPSPGPTTASLPSSIYLSRRAWPGSTSRGRSRRTGSLRSGTIDATDNRWMRSIAPRVTPV</sequence>
<dbReference type="Pfam" id="PF04157">
    <property type="entry name" value="EAP30"/>
    <property type="match status" value="1"/>
</dbReference>